<dbReference type="HAMAP" id="MF_01025">
    <property type="entry name" value="LeuA_type1"/>
    <property type="match status" value="1"/>
</dbReference>
<evidence type="ECO:0000256" key="14">
    <source>
        <dbReference type="HAMAP-Rule" id="MF_01025"/>
    </source>
</evidence>
<dbReference type="STRING" id="765910.MARPU_14385"/>
<evidence type="ECO:0000256" key="4">
    <source>
        <dbReference type="ARBA" id="ARBA00012973"/>
    </source>
</evidence>
<comment type="pathway">
    <text evidence="2 14">Amino-acid biosynthesis; L-leucine biosynthesis; L-leucine from 3-methyl-2-oxobutanoate: step 1/4.</text>
</comment>
<dbReference type="GO" id="GO:0003852">
    <property type="term" value="F:2-isopropylmalate synthase activity"/>
    <property type="evidence" value="ECO:0007669"/>
    <property type="project" value="UniProtKB-UniRule"/>
</dbReference>
<reference evidence="16 17" key="1">
    <citation type="submission" date="2013-12" db="EMBL/GenBank/DDBJ databases">
        <authorList>
            <consortium name="DOE Joint Genome Institute"/>
            <person name="Bryant D.A."/>
            <person name="Huntemann M."/>
            <person name="Han J."/>
            <person name="Chen A."/>
            <person name="Kyrpides N."/>
            <person name="Mavromatis K."/>
            <person name="Markowitz V."/>
            <person name="Palaniappan K."/>
            <person name="Ivanova N."/>
            <person name="Schaumberg A."/>
            <person name="Pati A."/>
            <person name="Liolios K."/>
            <person name="Nordberg H.P."/>
            <person name="Cantor M.N."/>
            <person name="Hua S.X."/>
            <person name="Woyke T."/>
        </authorList>
    </citation>
    <scope>NUCLEOTIDE SEQUENCE [LARGE SCALE GENOMIC DNA]</scope>
    <source>
        <strain evidence="16 17">984</strain>
    </source>
</reference>
<dbReference type="PANTHER" id="PTHR10277:SF9">
    <property type="entry name" value="2-ISOPROPYLMALATE SYNTHASE 1, CHLOROPLASTIC-RELATED"/>
    <property type="match status" value="1"/>
</dbReference>
<sequence length="516" mass="55455">MSDKDHLIIFDTTLRDGEQSPGASMTRDEKVRIAKALERLRVDVIEAGFPIASPGDFEAVAAVAEQIKDSRVCGLARALDKDIDRAGEALAKANAGRIHTFIATSPIHMEKKLRMQPEQVIEQAVAAVRRARRYTDDVEFSAEDAGRSEIDFLCRITEAVIEAGATTVNIPDTVGYNIPDQFGAVIAALRERVPNADRAVLSVHCHNDLGLAVANSLAAVRNGARQVECTINGLGERAGNAALEEIAMAVRTRQDLFDCDTRLDTTQIVTCSRLVSGITGFTVQPNKAVVGANAFAHESGIHQDGVLKNRETYEIMRAQDVGWSENRMVLGKHSGRSAFRSRLHDLGIEFASEEELNAAFARFKDLADKKHEIFDEDLQALVTDANLDAANERVKLVSLRVCSETGETPNAELVLAIDGVERSAAASGSGPVDAAFRAIESVVESGAELKLYSVNAITSGTDAQGEVTVRLEKGGRVVNGQGADIDIVIASAKAYVNACNKVLHGSHRAHPQGADV</sequence>
<evidence type="ECO:0000256" key="1">
    <source>
        <dbReference type="ARBA" id="ARBA00000064"/>
    </source>
</evidence>
<dbReference type="KEGG" id="mpur:MARPU_14385"/>
<feature type="domain" description="Pyruvate carboxyltransferase" evidence="15">
    <location>
        <begin position="7"/>
        <end position="269"/>
    </location>
</feature>
<dbReference type="PANTHER" id="PTHR10277">
    <property type="entry name" value="HOMOCITRATE SYNTHASE-RELATED"/>
    <property type="match status" value="1"/>
</dbReference>
<feature type="binding site" evidence="14">
    <location>
        <position position="16"/>
    </location>
    <ligand>
        <name>Mn(2+)</name>
        <dbReference type="ChEBI" id="CHEBI:29035"/>
    </ligand>
</feature>
<feature type="binding site" evidence="14">
    <location>
        <position position="206"/>
    </location>
    <ligand>
        <name>Mn(2+)</name>
        <dbReference type="ChEBI" id="CHEBI:29035"/>
    </ligand>
</feature>
<dbReference type="Gene3D" id="3.30.160.270">
    <property type="match status" value="1"/>
</dbReference>
<dbReference type="NCBIfam" id="NF002087">
    <property type="entry name" value="PRK00915.1-4"/>
    <property type="match status" value="1"/>
</dbReference>
<evidence type="ECO:0000256" key="6">
    <source>
        <dbReference type="ARBA" id="ARBA00022430"/>
    </source>
</evidence>
<dbReference type="NCBIfam" id="TIGR00973">
    <property type="entry name" value="leuA_bact"/>
    <property type="match status" value="1"/>
</dbReference>
<keyword evidence="11 14" id="KW-0100">Branched-chain amino acid biosynthesis</keyword>
<dbReference type="InterPro" id="IPR054691">
    <property type="entry name" value="LeuA/HCS_post-cat"/>
</dbReference>
<dbReference type="FunFam" id="3.30.160.270:FF:000003">
    <property type="entry name" value="2-isopropylmalate synthase"/>
    <property type="match status" value="1"/>
</dbReference>
<dbReference type="Pfam" id="PF00682">
    <property type="entry name" value="HMGL-like"/>
    <property type="match status" value="1"/>
</dbReference>
<comment type="cofactor">
    <cofactor evidence="14">
        <name>Mn(2+)</name>
        <dbReference type="ChEBI" id="CHEBI:29035"/>
    </cofactor>
</comment>
<evidence type="ECO:0000259" key="15">
    <source>
        <dbReference type="PROSITE" id="PS50991"/>
    </source>
</evidence>
<gene>
    <name evidence="14" type="primary">leuA</name>
    <name evidence="16" type="ORF">MARPU_14385</name>
</gene>
<comment type="function">
    <text evidence="13 14">Catalyzes the condensation of the acetyl group of acetyl-CoA with 3-methyl-2-oxobutanoate (2-ketoisovalerate) to form 3-carboxy-3-hydroxy-4-methylpentanoate (2-isopropylmalate).</text>
</comment>
<evidence type="ECO:0000256" key="8">
    <source>
        <dbReference type="ARBA" id="ARBA00022679"/>
    </source>
</evidence>
<evidence type="ECO:0000256" key="13">
    <source>
        <dbReference type="ARBA" id="ARBA00037629"/>
    </source>
</evidence>
<keyword evidence="8 14" id="KW-0808">Transferase</keyword>
<dbReference type="Proteomes" id="UP000005275">
    <property type="component" value="Chromosome"/>
</dbReference>
<accession>W0E207</accession>
<dbReference type="Gene3D" id="3.20.20.70">
    <property type="entry name" value="Aldolase class I"/>
    <property type="match status" value="1"/>
</dbReference>
<dbReference type="FunFam" id="1.10.238.260:FF:000001">
    <property type="entry name" value="2-isopropylmalate synthase"/>
    <property type="match status" value="1"/>
</dbReference>
<evidence type="ECO:0000313" key="17">
    <source>
        <dbReference type="Proteomes" id="UP000005275"/>
    </source>
</evidence>
<dbReference type="InterPro" id="IPR013709">
    <property type="entry name" value="2-isopropylmalate_synth_dimer"/>
</dbReference>
<protein>
    <recommendedName>
        <fullName evidence="5 14">2-isopropylmalate synthase</fullName>
        <ecNumber evidence="4 14">2.3.3.13</ecNumber>
    </recommendedName>
    <alternativeName>
        <fullName evidence="12 14">Alpha-IPM synthase</fullName>
    </alternativeName>
    <alternativeName>
        <fullName evidence="14">Alpha-isopropylmalate synthase</fullName>
    </alternativeName>
</protein>
<evidence type="ECO:0000256" key="10">
    <source>
        <dbReference type="ARBA" id="ARBA00023211"/>
    </source>
</evidence>
<evidence type="ECO:0000256" key="9">
    <source>
        <dbReference type="ARBA" id="ARBA00022723"/>
    </source>
</evidence>
<dbReference type="SUPFAM" id="SSF51569">
    <property type="entry name" value="Aldolase"/>
    <property type="match status" value="1"/>
</dbReference>
<dbReference type="AlphaFoldDB" id="W0E207"/>
<dbReference type="RefSeq" id="WP_005225089.1">
    <property type="nucleotide sequence ID" value="NZ_CP007031.1"/>
</dbReference>
<evidence type="ECO:0000256" key="5">
    <source>
        <dbReference type="ARBA" id="ARBA00018198"/>
    </source>
</evidence>
<proteinExistence type="inferred from homology"/>
<keyword evidence="7 14" id="KW-0028">Amino-acid biosynthesis</keyword>
<dbReference type="InterPro" id="IPR002034">
    <property type="entry name" value="AIPM/Hcit_synth_CS"/>
</dbReference>
<name>W0E207_MARPU</name>
<dbReference type="PROSITE" id="PS00816">
    <property type="entry name" value="AIPM_HOMOCIT_SYNTH_2"/>
    <property type="match status" value="1"/>
</dbReference>
<dbReference type="eggNOG" id="COG0119">
    <property type="taxonomic scope" value="Bacteria"/>
</dbReference>
<dbReference type="SUPFAM" id="SSF110921">
    <property type="entry name" value="2-isopropylmalate synthase LeuA, allosteric (dimerisation) domain"/>
    <property type="match status" value="1"/>
</dbReference>
<dbReference type="GO" id="GO:0009098">
    <property type="term" value="P:L-leucine biosynthetic process"/>
    <property type="evidence" value="ECO:0007669"/>
    <property type="project" value="UniProtKB-UniRule"/>
</dbReference>
<dbReference type="InterPro" id="IPR000891">
    <property type="entry name" value="PYR_CT"/>
</dbReference>
<dbReference type="UniPathway" id="UPA00048">
    <property type="reaction ID" value="UER00070"/>
</dbReference>
<dbReference type="PROSITE" id="PS00815">
    <property type="entry name" value="AIPM_HOMOCIT_SYNTH_1"/>
    <property type="match status" value="1"/>
</dbReference>
<evidence type="ECO:0000256" key="12">
    <source>
        <dbReference type="ARBA" id="ARBA00029993"/>
    </source>
</evidence>
<dbReference type="Gene3D" id="1.10.238.260">
    <property type="match status" value="1"/>
</dbReference>
<dbReference type="FunFam" id="3.20.20.70:FF:000010">
    <property type="entry name" value="2-isopropylmalate synthase"/>
    <property type="match status" value="1"/>
</dbReference>
<feature type="region of interest" description="Regulatory domain" evidence="14">
    <location>
        <begin position="395"/>
        <end position="516"/>
    </location>
</feature>
<keyword evidence="9 14" id="KW-0479">Metal-binding</keyword>
<evidence type="ECO:0000256" key="3">
    <source>
        <dbReference type="ARBA" id="ARBA00009396"/>
    </source>
</evidence>
<dbReference type="HOGENOM" id="CLU_022158_0_1_6"/>
<dbReference type="InterPro" id="IPR005671">
    <property type="entry name" value="LeuA_bact_synth"/>
</dbReference>
<keyword evidence="16" id="KW-0012">Acyltransferase</keyword>
<evidence type="ECO:0000256" key="7">
    <source>
        <dbReference type="ARBA" id="ARBA00022605"/>
    </source>
</evidence>
<dbReference type="InterPro" id="IPR050073">
    <property type="entry name" value="2-IPM_HCS-like"/>
</dbReference>
<comment type="subunit">
    <text evidence="14">Homodimer.</text>
</comment>
<dbReference type="GO" id="GO:0005829">
    <property type="term" value="C:cytosol"/>
    <property type="evidence" value="ECO:0007669"/>
    <property type="project" value="TreeGrafter"/>
</dbReference>
<dbReference type="Pfam" id="PF08502">
    <property type="entry name" value="LeuA_dimer"/>
    <property type="match status" value="1"/>
</dbReference>
<dbReference type="GO" id="GO:0030145">
    <property type="term" value="F:manganese ion binding"/>
    <property type="evidence" value="ECO:0007669"/>
    <property type="project" value="UniProtKB-UniRule"/>
</dbReference>
<evidence type="ECO:0000256" key="2">
    <source>
        <dbReference type="ARBA" id="ARBA00004689"/>
    </source>
</evidence>
<evidence type="ECO:0000313" key="16">
    <source>
        <dbReference type="EMBL" id="AHF04900.1"/>
    </source>
</evidence>
<dbReference type="EC" id="2.3.3.13" evidence="4 14"/>
<feature type="binding site" evidence="14">
    <location>
        <position position="240"/>
    </location>
    <ligand>
        <name>Mn(2+)</name>
        <dbReference type="ChEBI" id="CHEBI:29035"/>
    </ligand>
</feature>
<dbReference type="InterPro" id="IPR013785">
    <property type="entry name" value="Aldolase_TIM"/>
</dbReference>
<organism evidence="16 17">
    <name type="scientific">Marichromatium purpuratum 984</name>
    <dbReference type="NCBI Taxonomy" id="765910"/>
    <lineage>
        <taxon>Bacteria</taxon>
        <taxon>Pseudomonadati</taxon>
        <taxon>Pseudomonadota</taxon>
        <taxon>Gammaproteobacteria</taxon>
        <taxon>Chromatiales</taxon>
        <taxon>Chromatiaceae</taxon>
        <taxon>Marichromatium</taxon>
    </lineage>
</organism>
<dbReference type="PROSITE" id="PS50991">
    <property type="entry name" value="PYR_CT"/>
    <property type="match status" value="1"/>
</dbReference>
<dbReference type="NCBIfam" id="NF002086">
    <property type="entry name" value="PRK00915.1-3"/>
    <property type="match status" value="1"/>
</dbReference>
<comment type="similarity">
    <text evidence="3 14">Belongs to the alpha-IPM synthase/homocitrate synthase family. LeuA type 1 subfamily.</text>
</comment>
<dbReference type="CDD" id="cd07940">
    <property type="entry name" value="DRE_TIM_IPMS"/>
    <property type="match status" value="1"/>
</dbReference>
<keyword evidence="10 14" id="KW-0464">Manganese</keyword>
<dbReference type="GO" id="GO:0003985">
    <property type="term" value="F:acetyl-CoA C-acetyltransferase activity"/>
    <property type="evidence" value="ECO:0007669"/>
    <property type="project" value="UniProtKB-UniRule"/>
</dbReference>
<keyword evidence="6 14" id="KW-0432">Leucine biosynthesis</keyword>
<dbReference type="InterPro" id="IPR036230">
    <property type="entry name" value="LeuA_allosteric_dom_sf"/>
</dbReference>
<evidence type="ECO:0000256" key="11">
    <source>
        <dbReference type="ARBA" id="ARBA00023304"/>
    </source>
</evidence>
<keyword evidence="17" id="KW-1185">Reference proteome</keyword>
<keyword evidence="14" id="KW-0963">Cytoplasm</keyword>
<comment type="catalytic activity">
    <reaction evidence="1 14">
        <text>3-methyl-2-oxobutanoate + acetyl-CoA + H2O = (2S)-2-isopropylmalate + CoA + H(+)</text>
        <dbReference type="Rhea" id="RHEA:21524"/>
        <dbReference type="ChEBI" id="CHEBI:1178"/>
        <dbReference type="ChEBI" id="CHEBI:11851"/>
        <dbReference type="ChEBI" id="CHEBI:15377"/>
        <dbReference type="ChEBI" id="CHEBI:15378"/>
        <dbReference type="ChEBI" id="CHEBI:57287"/>
        <dbReference type="ChEBI" id="CHEBI:57288"/>
        <dbReference type="EC" id="2.3.3.13"/>
    </reaction>
</comment>
<dbReference type="Pfam" id="PF22617">
    <property type="entry name" value="HCS_D2"/>
    <property type="match status" value="1"/>
</dbReference>
<dbReference type="SMART" id="SM00917">
    <property type="entry name" value="LeuA_dimer"/>
    <property type="match status" value="1"/>
</dbReference>
<dbReference type="OrthoDB" id="9803573at2"/>
<feature type="binding site" evidence="14">
    <location>
        <position position="204"/>
    </location>
    <ligand>
        <name>Mn(2+)</name>
        <dbReference type="ChEBI" id="CHEBI:29035"/>
    </ligand>
</feature>
<dbReference type="EMBL" id="CP007031">
    <property type="protein sequence ID" value="AHF04900.1"/>
    <property type="molecule type" value="Genomic_DNA"/>
</dbReference>